<dbReference type="Proteomes" id="UP000244722">
    <property type="component" value="Unassembled WGS sequence"/>
</dbReference>
<feature type="region of interest" description="Disordered" evidence="1">
    <location>
        <begin position="56"/>
        <end position="110"/>
    </location>
</feature>
<comment type="caution">
    <text evidence="2">The sequence shown here is derived from an EMBL/GenBank/DDBJ whole genome shotgun (WGS) entry which is preliminary data.</text>
</comment>
<proteinExistence type="predicted"/>
<evidence type="ECO:0000313" key="3">
    <source>
        <dbReference type="Proteomes" id="UP000244722"/>
    </source>
</evidence>
<feature type="compositionally biased region" description="Basic residues" evidence="1">
    <location>
        <begin position="72"/>
        <end position="86"/>
    </location>
</feature>
<protein>
    <submittedName>
        <fullName evidence="2">Uncharacterized protein</fullName>
    </submittedName>
</protein>
<evidence type="ECO:0000256" key="1">
    <source>
        <dbReference type="SAM" id="MobiDB-lite"/>
    </source>
</evidence>
<dbReference type="EMBL" id="NESQ01000498">
    <property type="protein sequence ID" value="PUU72601.1"/>
    <property type="molecule type" value="Genomic_DNA"/>
</dbReference>
<accession>A0A2T6ZAS8</accession>
<sequence length="152" mass="17569">MKARTPEEVREWARGWRRERAQVNKVHVFSGLLEGPLILSFFHCVHTLVLSVERKELGSSRAERDRDEGRQGKAKKNKKKHKTQMRKARETKRQAGSQRQRHQAGNPLPPFPPFPPSLSLWFSLPWDSTFSALLILDVTTEEAGVNRFVRDS</sequence>
<reference evidence="2 3" key="1">
    <citation type="submission" date="2017-04" db="EMBL/GenBank/DDBJ databases">
        <title>Draft genome sequence of Tuber borchii Vittad., a whitish edible truffle.</title>
        <authorList>
            <consortium name="DOE Joint Genome Institute"/>
            <person name="Murat C."/>
            <person name="Kuo A."/>
            <person name="Barry K.W."/>
            <person name="Clum A."/>
            <person name="Dockter R.B."/>
            <person name="Fauchery L."/>
            <person name="Iotti M."/>
            <person name="Kohler A."/>
            <person name="Labutti K."/>
            <person name="Lindquist E.A."/>
            <person name="Lipzen A."/>
            <person name="Ohm R.A."/>
            <person name="Wang M."/>
            <person name="Grigoriev I.V."/>
            <person name="Zambonelli A."/>
            <person name="Martin F.M."/>
        </authorList>
    </citation>
    <scope>NUCLEOTIDE SEQUENCE [LARGE SCALE GENOMIC DNA]</scope>
    <source>
        <strain evidence="2 3">Tbo3840</strain>
    </source>
</reference>
<keyword evidence="3" id="KW-1185">Reference proteome</keyword>
<name>A0A2T6ZAS8_TUBBO</name>
<evidence type="ECO:0000313" key="2">
    <source>
        <dbReference type="EMBL" id="PUU72601.1"/>
    </source>
</evidence>
<gene>
    <name evidence="2" type="ORF">B9Z19DRAFT_647750</name>
</gene>
<organism evidence="2 3">
    <name type="scientific">Tuber borchii</name>
    <name type="common">White truffle</name>
    <dbReference type="NCBI Taxonomy" id="42251"/>
    <lineage>
        <taxon>Eukaryota</taxon>
        <taxon>Fungi</taxon>
        <taxon>Dikarya</taxon>
        <taxon>Ascomycota</taxon>
        <taxon>Pezizomycotina</taxon>
        <taxon>Pezizomycetes</taxon>
        <taxon>Pezizales</taxon>
        <taxon>Tuberaceae</taxon>
        <taxon>Tuber</taxon>
    </lineage>
</organism>
<feature type="compositionally biased region" description="Basic and acidic residues" evidence="1">
    <location>
        <begin position="56"/>
        <end position="71"/>
    </location>
</feature>
<dbReference type="AlphaFoldDB" id="A0A2T6ZAS8"/>